<name>A0ABD1UGH3_9LAMI</name>
<dbReference type="Proteomes" id="UP001604336">
    <property type="component" value="Unassembled WGS sequence"/>
</dbReference>
<feature type="signal peptide" evidence="4">
    <location>
        <begin position="1"/>
        <end position="20"/>
    </location>
</feature>
<dbReference type="PRINTS" id="PR00496">
    <property type="entry name" value="NAPIN"/>
</dbReference>
<evidence type="ECO:0000256" key="4">
    <source>
        <dbReference type="SAM" id="SignalP"/>
    </source>
</evidence>
<reference evidence="7" key="1">
    <citation type="submission" date="2024-07" db="EMBL/GenBank/DDBJ databases">
        <title>Two chromosome-level genome assemblies of Korean endemic species Abeliophyllum distichum and Forsythia ovata (Oleaceae).</title>
        <authorList>
            <person name="Jang H."/>
        </authorList>
    </citation>
    <scope>NUCLEOTIDE SEQUENCE [LARGE SCALE GENOMIC DNA]</scope>
</reference>
<evidence type="ECO:0000313" key="7">
    <source>
        <dbReference type="Proteomes" id="UP001604336"/>
    </source>
</evidence>
<dbReference type="Pfam" id="PF00234">
    <property type="entry name" value="Tryp_alpha_amyl"/>
    <property type="match status" value="1"/>
</dbReference>
<feature type="domain" description="Bifunctional inhibitor/plant lipid transfer protein/seed storage helical" evidence="5">
    <location>
        <begin position="39"/>
        <end position="139"/>
    </location>
</feature>
<dbReference type="SUPFAM" id="SSF47699">
    <property type="entry name" value="Bifunctional inhibitor/lipid-transfer protein/seed storage 2S albumin"/>
    <property type="match status" value="1"/>
</dbReference>
<dbReference type="CDD" id="cd00261">
    <property type="entry name" value="AAI_SS"/>
    <property type="match status" value="1"/>
</dbReference>
<accession>A0ABD1UGH3</accession>
<comment type="similarity">
    <text evidence="1">Belongs to the 2S seed storage albumins family.</text>
</comment>
<keyword evidence="3" id="KW-0708">Seed storage protein</keyword>
<evidence type="ECO:0000259" key="5">
    <source>
        <dbReference type="SMART" id="SM00499"/>
    </source>
</evidence>
<protein>
    <submittedName>
        <fullName evidence="6">2S seed storage protein 5</fullName>
    </submittedName>
</protein>
<organism evidence="6 7">
    <name type="scientific">Abeliophyllum distichum</name>
    <dbReference type="NCBI Taxonomy" id="126358"/>
    <lineage>
        <taxon>Eukaryota</taxon>
        <taxon>Viridiplantae</taxon>
        <taxon>Streptophyta</taxon>
        <taxon>Embryophyta</taxon>
        <taxon>Tracheophyta</taxon>
        <taxon>Spermatophyta</taxon>
        <taxon>Magnoliopsida</taxon>
        <taxon>eudicotyledons</taxon>
        <taxon>Gunneridae</taxon>
        <taxon>Pentapetalae</taxon>
        <taxon>asterids</taxon>
        <taxon>lamiids</taxon>
        <taxon>Lamiales</taxon>
        <taxon>Oleaceae</taxon>
        <taxon>Forsythieae</taxon>
        <taxon>Abeliophyllum</taxon>
    </lineage>
</organism>
<dbReference type="InterPro" id="IPR016140">
    <property type="entry name" value="Bifunc_inhib/LTP/seed_store"/>
</dbReference>
<dbReference type="AlphaFoldDB" id="A0ABD1UGH3"/>
<dbReference type="Gene3D" id="1.10.110.10">
    <property type="entry name" value="Plant lipid-transfer and hydrophobic proteins"/>
    <property type="match status" value="1"/>
</dbReference>
<evidence type="ECO:0000256" key="3">
    <source>
        <dbReference type="ARBA" id="ARBA00023129"/>
    </source>
</evidence>
<dbReference type="PANTHER" id="PTHR35496:SF4">
    <property type="entry name" value="2S SULFUR-RICH SEED STORAGE PROTEIN 2-LIKE"/>
    <property type="match status" value="1"/>
</dbReference>
<keyword evidence="7" id="KW-1185">Reference proteome</keyword>
<dbReference type="GO" id="GO:0045735">
    <property type="term" value="F:nutrient reservoir activity"/>
    <property type="evidence" value="ECO:0007669"/>
    <property type="project" value="UniProtKB-KW"/>
</dbReference>
<evidence type="ECO:0000313" key="6">
    <source>
        <dbReference type="EMBL" id="KAL2523670.1"/>
    </source>
</evidence>
<evidence type="ECO:0000256" key="2">
    <source>
        <dbReference type="ARBA" id="ARBA00022761"/>
    </source>
</evidence>
<dbReference type="InterPro" id="IPR036312">
    <property type="entry name" value="Bifun_inhib/LTP/seed_sf"/>
</dbReference>
<comment type="caution">
    <text evidence="6">The sequence shown here is derived from an EMBL/GenBank/DDBJ whole genome shotgun (WGS) entry which is preliminary data.</text>
</comment>
<feature type="chain" id="PRO_5044825699" evidence="4">
    <location>
        <begin position="21"/>
        <end position="146"/>
    </location>
</feature>
<keyword evidence="2" id="KW-0758">Storage protein</keyword>
<dbReference type="InterPro" id="IPR000617">
    <property type="entry name" value="Napin/2SS/CON"/>
</dbReference>
<gene>
    <name evidence="6" type="ORF">Adt_08724</name>
</gene>
<dbReference type="PANTHER" id="PTHR35496">
    <property type="entry name" value="2S SEED STORAGE PROTEIN 1-RELATED"/>
    <property type="match status" value="1"/>
</dbReference>
<sequence>MAKLIFLAACFVALLALSSAFGYRTTITTTVVEEEKDDCRQQFQQQQQLYHCKMYLSQGSQSEQISLRSIRNPRQQEEHLDDCCQQLRNMSERCRCQAIKQVVQQQEQQGGKYQTREMEEILQKAENLPSKCDVEPKQCQIRAVFF</sequence>
<dbReference type="EMBL" id="JBFOLK010000003">
    <property type="protein sequence ID" value="KAL2523670.1"/>
    <property type="molecule type" value="Genomic_DNA"/>
</dbReference>
<keyword evidence="4" id="KW-0732">Signal</keyword>
<proteinExistence type="inferred from homology"/>
<dbReference type="SMART" id="SM00499">
    <property type="entry name" value="AAI"/>
    <property type="match status" value="1"/>
</dbReference>
<evidence type="ECO:0000256" key="1">
    <source>
        <dbReference type="ARBA" id="ARBA00008262"/>
    </source>
</evidence>